<feature type="domain" description="C2H2-type" evidence="14">
    <location>
        <begin position="69"/>
        <end position="96"/>
    </location>
</feature>
<sequence length="671" mass="74737">MEIQWVTVKEETGPEAPPICSVCQEELPNLAGSQGQVPQCQGCKRLFLKQANWLPGNQEGLALPTERPYSCSFCPKRFKRASDRRDHERVHTGERPYGCAICGKRFTQSSVLSGHMRIHTGERPFRCDVCFKSFNNGSNFRKHQRIHGHPSGYGDKGIDGKDCVILSEKKHSRLFEGQGDCSIKDGLPSRQNGCQIIREMRGNENKKGHDPRGTQPGPVMEFECRNSLRQPVGNHFQTMGLNQDDHCGDNIEGSNAKILRQADDRNRHVVGHGKNDYSDGHAVTQNSHNLRQPKHGNDDRYIKDLRQNRAGGSYAQGEGTQIVDSHSGRLQRDSSGCGKGLLQAGGNRTYAHKLSQDSAFRGFLARKPNGSYLKGLKHSSVESTGVYEKQPVREAGDINRPNPSRGMNCLELRQNGSHGHTANGLRINGASHVRGPSQGDSTKKEKQGDFQTCTPEKTSALSAKASSWTFPDKVGLLAWEEKGTGTMRERGEFEGCSSSNLPASTPLWELERSKPHSLPCRAPAPPRDHSFQTHFRISPQSWEKEEAVSSFPVAELEPNEQHPQSAFDTKPFLCFACPKQFRRATDLKEHLRVHTGERPFGCGVCGKRFTQSSALATHRRLHTGEKPFECAVCYRRFNNSSNFAKHRRLHGQVGAGRGKGVEKEVWHTKAQ</sequence>
<organism evidence="15 16">
    <name type="scientific">Salvator merianae</name>
    <name type="common">Argentine black and white tegu</name>
    <name type="synonym">Tupinambis merianae</name>
    <dbReference type="NCBI Taxonomy" id="96440"/>
    <lineage>
        <taxon>Eukaryota</taxon>
        <taxon>Metazoa</taxon>
        <taxon>Chordata</taxon>
        <taxon>Craniata</taxon>
        <taxon>Vertebrata</taxon>
        <taxon>Euteleostomi</taxon>
        <taxon>Lepidosauria</taxon>
        <taxon>Squamata</taxon>
        <taxon>Bifurcata</taxon>
        <taxon>Unidentata</taxon>
        <taxon>Episquamata</taxon>
        <taxon>Laterata</taxon>
        <taxon>Teiioidea</taxon>
        <taxon>Teiidae</taxon>
        <taxon>Salvator</taxon>
    </lineage>
</organism>
<evidence type="ECO:0000256" key="12">
    <source>
        <dbReference type="PROSITE-ProRule" id="PRU00042"/>
    </source>
</evidence>
<evidence type="ECO:0000256" key="3">
    <source>
        <dbReference type="ARBA" id="ARBA00006991"/>
    </source>
</evidence>
<feature type="region of interest" description="Disordered" evidence="13">
    <location>
        <begin position="415"/>
        <end position="464"/>
    </location>
</feature>
<dbReference type="FunFam" id="3.30.160.60:FF:000624">
    <property type="entry name" value="zinc finger protein 697"/>
    <property type="match status" value="1"/>
</dbReference>
<dbReference type="InterPro" id="IPR036236">
    <property type="entry name" value="Znf_C2H2_sf"/>
</dbReference>
<dbReference type="GO" id="GO:0008270">
    <property type="term" value="F:zinc ion binding"/>
    <property type="evidence" value="ECO:0007669"/>
    <property type="project" value="UniProtKB-KW"/>
</dbReference>
<evidence type="ECO:0000256" key="13">
    <source>
        <dbReference type="SAM" id="MobiDB-lite"/>
    </source>
</evidence>
<dbReference type="Gene3D" id="3.30.160.60">
    <property type="entry name" value="Classic Zinc Finger"/>
    <property type="match status" value="6"/>
</dbReference>
<dbReference type="Proteomes" id="UP000694421">
    <property type="component" value="Unplaced"/>
</dbReference>
<evidence type="ECO:0000256" key="7">
    <source>
        <dbReference type="ARBA" id="ARBA00022833"/>
    </source>
</evidence>
<dbReference type="OMA" id="HTQEEQK"/>
<dbReference type="Pfam" id="PF00096">
    <property type="entry name" value="zf-C2H2"/>
    <property type="match status" value="6"/>
</dbReference>
<protein>
    <recommendedName>
        <fullName evidence="14">C2H2-type domain-containing protein</fullName>
    </recommendedName>
</protein>
<evidence type="ECO:0000256" key="4">
    <source>
        <dbReference type="ARBA" id="ARBA00022723"/>
    </source>
</evidence>
<keyword evidence="11" id="KW-0539">Nucleus</keyword>
<feature type="domain" description="C2H2-type" evidence="14">
    <location>
        <begin position="600"/>
        <end position="627"/>
    </location>
</feature>
<accession>A0A8D0BF54</accession>
<feature type="compositionally biased region" description="Polar residues" evidence="13">
    <location>
        <begin position="449"/>
        <end position="464"/>
    </location>
</feature>
<dbReference type="GO" id="GO:0003677">
    <property type="term" value="F:DNA binding"/>
    <property type="evidence" value="ECO:0007669"/>
    <property type="project" value="UniProtKB-KW"/>
</dbReference>
<reference evidence="15" key="2">
    <citation type="submission" date="2025-09" db="UniProtKB">
        <authorList>
            <consortium name="Ensembl"/>
        </authorList>
    </citation>
    <scope>IDENTIFICATION</scope>
</reference>
<evidence type="ECO:0000256" key="9">
    <source>
        <dbReference type="ARBA" id="ARBA00023125"/>
    </source>
</evidence>
<dbReference type="SUPFAM" id="SSF57667">
    <property type="entry name" value="beta-beta-alpha zinc fingers"/>
    <property type="match status" value="4"/>
</dbReference>
<dbReference type="PROSITE" id="PS00028">
    <property type="entry name" value="ZINC_FINGER_C2H2_1"/>
    <property type="match status" value="5"/>
</dbReference>
<evidence type="ECO:0000256" key="2">
    <source>
        <dbReference type="ARBA" id="ARBA00004123"/>
    </source>
</evidence>
<dbReference type="PROSITE" id="PS50157">
    <property type="entry name" value="ZINC_FINGER_C2H2_2"/>
    <property type="match status" value="6"/>
</dbReference>
<dbReference type="GO" id="GO:0010468">
    <property type="term" value="P:regulation of gene expression"/>
    <property type="evidence" value="ECO:0007669"/>
    <property type="project" value="TreeGrafter"/>
</dbReference>
<evidence type="ECO:0000256" key="1">
    <source>
        <dbReference type="ARBA" id="ARBA00003767"/>
    </source>
</evidence>
<dbReference type="PANTHER" id="PTHR16515">
    <property type="entry name" value="PR DOMAIN ZINC FINGER PROTEIN"/>
    <property type="match status" value="1"/>
</dbReference>
<proteinExistence type="inferred from homology"/>
<dbReference type="GeneTree" id="ENSGT00940000154308"/>
<comment type="function">
    <text evidence="1">May be involved in transcriptional regulation.</text>
</comment>
<dbReference type="FunFam" id="3.30.160.60:FF:001426">
    <property type="entry name" value="zinc finger protein 784"/>
    <property type="match status" value="1"/>
</dbReference>
<evidence type="ECO:0000313" key="15">
    <source>
        <dbReference type="Ensembl" id="ENSSMRP00000002944.1"/>
    </source>
</evidence>
<keyword evidence="7" id="KW-0862">Zinc</keyword>
<keyword evidence="6 12" id="KW-0863">Zinc-finger</keyword>
<reference evidence="15" key="1">
    <citation type="submission" date="2025-08" db="UniProtKB">
        <authorList>
            <consortium name="Ensembl"/>
        </authorList>
    </citation>
    <scope>IDENTIFICATION</scope>
</reference>
<evidence type="ECO:0000256" key="5">
    <source>
        <dbReference type="ARBA" id="ARBA00022737"/>
    </source>
</evidence>
<keyword evidence="16" id="KW-1185">Reference proteome</keyword>
<comment type="similarity">
    <text evidence="3">Belongs to the krueppel C2H2-type zinc-finger protein family.</text>
</comment>
<dbReference type="FunFam" id="3.30.160.60:FF:000585">
    <property type="entry name" value="zinc finger protein 784"/>
    <property type="match status" value="1"/>
</dbReference>
<keyword evidence="10" id="KW-0804">Transcription</keyword>
<dbReference type="SMART" id="SM00355">
    <property type="entry name" value="ZnF_C2H2"/>
    <property type="match status" value="6"/>
</dbReference>
<feature type="region of interest" description="Disordered" evidence="13">
    <location>
        <begin position="275"/>
        <end position="297"/>
    </location>
</feature>
<evidence type="ECO:0000256" key="6">
    <source>
        <dbReference type="ARBA" id="ARBA00022771"/>
    </source>
</evidence>
<evidence type="ECO:0000256" key="11">
    <source>
        <dbReference type="ARBA" id="ARBA00023242"/>
    </source>
</evidence>
<feature type="domain" description="C2H2-type" evidence="14">
    <location>
        <begin position="572"/>
        <end position="599"/>
    </location>
</feature>
<dbReference type="FunFam" id="3.30.160.60:FF:000446">
    <property type="entry name" value="Zinc finger protein"/>
    <property type="match status" value="1"/>
</dbReference>
<comment type="subcellular location">
    <subcellularLocation>
        <location evidence="2">Nucleus</location>
    </subcellularLocation>
</comment>
<dbReference type="Ensembl" id="ENSSMRT00000003522.1">
    <property type="protein sequence ID" value="ENSSMRP00000002944.1"/>
    <property type="gene ID" value="ENSSMRG00000002502.1"/>
</dbReference>
<dbReference type="FunFam" id="3.30.160.60:FF:000557">
    <property type="entry name" value="zinc finger and SCAN domain-containing protein 29"/>
    <property type="match status" value="1"/>
</dbReference>
<keyword evidence="8" id="KW-0805">Transcription regulation</keyword>
<feature type="compositionally biased region" description="Basic and acidic residues" evidence="13">
    <location>
        <begin position="659"/>
        <end position="671"/>
    </location>
</feature>
<evidence type="ECO:0000313" key="16">
    <source>
        <dbReference type="Proteomes" id="UP000694421"/>
    </source>
</evidence>
<dbReference type="InterPro" id="IPR050331">
    <property type="entry name" value="Zinc_finger"/>
</dbReference>
<feature type="domain" description="C2H2-type" evidence="14">
    <location>
        <begin position="125"/>
        <end position="147"/>
    </location>
</feature>
<keyword evidence="9" id="KW-0238">DNA-binding</keyword>
<feature type="domain" description="C2H2-type" evidence="14">
    <location>
        <begin position="628"/>
        <end position="650"/>
    </location>
</feature>
<feature type="region of interest" description="Disordered" evidence="13">
    <location>
        <begin position="650"/>
        <end position="671"/>
    </location>
</feature>
<evidence type="ECO:0000256" key="10">
    <source>
        <dbReference type="ARBA" id="ARBA00023163"/>
    </source>
</evidence>
<dbReference type="AlphaFoldDB" id="A0A8D0BF54"/>
<keyword evidence="5" id="KW-0677">Repeat</keyword>
<dbReference type="FunFam" id="3.30.160.60:FF:000145">
    <property type="entry name" value="Zinc finger protein 574"/>
    <property type="match status" value="1"/>
</dbReference>
<keyword evidence="4" id="KW-0479">Metal-binding</keyword>
<dbReference type="InterPro" id="IPR013087">
    <property type="entry name" value="Znf_C2H2_type"/>
</dbReference>
<feature type="domain" description="C2H2-type" evidence="14">
    <location>
        <begin position="97"/>
        <end position="124"/>
    </location>
</feature>
<name>A0A8D0BF54_SALMN</name>
<dbReference type="PANTHER" id="PTHR16515:SF60">
    <property type="entry name" value="ZINC FINGER PROTEIN 436"/>
    <property type="match status" value="1"/>
</dbReference>
<evidence type="ECO:0000259" key="14">
    <source>
        <dbReference type="PROSITE" id="PS50157"/>
    </source>
</evidence>
<evidence type="ECO:0000256" key="8">
    <source>
        <dbReference type="ARBA" id="ARBA00023015"/>
    </source>
</evidence>
<dbReference type="GO" id="GO:0005634">
    <property type="term" value="C:nucleus"/>
    <property type="evidence" value="ECO:0007669"/>
    <property type="project" value="UniProtKB-SubCell"/>
</dbReference>